<dbReference type="PROSITE" id="PS51354">
    <property type="entry name" value="GLUTAREDOXIN_2"/>
    <property type="match status" value="1"/>
</dbReference>
<dbReference type="Proteomes" id="UP001637993">
    <property type="component" value="Unassembled WGS sequence"/>
</dbReference>
<gene>
    <name evidence="2" type="ORF">AB9Q04_03115</name>
</gene>
<comment type="caution">
    <text evidence="2">The sequence shown here is derived from an EMBL/GenBank/DDBJ whole genome shotgun (WGS) entry which is preliminary data.</text>
</comment>
<evidence type="ECO:0000313" key="2">
    <source>
        <dbReference type="EMBL" id="MFO3717342.1"/>
    </source>
</evidence>
<reference evidence="2 3" key="1">
    <citation type="journal article" date="2025" name="Anaerobe">
        <title>Description of Anaerococcus kampingiae sp. nov., Anaerococcus groningensis sp. nov., Anaerococcus martiniensis sp. nov., and Anaerococcus cruorum sp. nov., isolated from human clinical specimens.</title>
        <authorList>
            <person name="Boiten K.E."/>
            <person name="Meijer J."/>
            <person name="van Wezel E.M."/>
            <person name="Veloo A.C.M."/>
        </authorList>
    </citation>
    <scope>NUCLEOTIDE SEQUENCE [LARGE SCALE GENOMIC DNA]</scope>
    <source>
        <strain evidence="2 3">ENR1011</strain>
    </source>
</reference>
<dbReference type="CDD" id="cd00570">
    <property type="entry name" value="GST_N_family"/>
    <property type="match status" value="1"/>
</dbReference>
<dbReference type="SUPFAM" id="SSF52833">
    <property type="entry name" value="Thioredoxin-like"/>
    <property type="match status" value="1"/>
</dbReference>
<organism evidence="2 3">
    <name type="scientific">Anaerococcus groningensis</name>
    <dbReference type="NCBI Taxonomy" id="3115616"/>
    <lineage>
        <taxon>Bacteria</taxon>
        <taxon>Bacillati</taxon>
        <taxon>Bacillota</taxon>
        <taxon>Tissierellia</taxon>
        <taxon>Tissierellales</taxon>
        <taxon>Peptoniphilaceae</taxon>
        <taxon>Anaerococcus</taxon>
    </lineage>
</organism>
<dbReference type="InterPro" id="IPR036249">
    <property type="entry name" value="Thioredoxin-like_sf"/>
</dbReference>
<dbReference type="Pfam" id="PF00462">
    <property type="entry name" value="Glutaredoxin"/>
    <property type="match status" value="1"/>
</dbReference>
<name>A0ABW9MZU4_9FIRM</name>
<proteinExistence type="predicted"/>
<dbReference type="Gene3D" id="3.40.30.10">
    <property type="entry name" value="Glutaredoxin"/>
    <property type="match status" value="1"/>
</dbReference>
<dbReference type="InterPro" id="IPR002109">
    <property type="entry name" value="Glutaredoxin"/>
</dbReference>
<evidence type="ECO:0000259" key="1">
    <source>
        <dbReference type="Pfam" id="PF00462"/>
    </source>
</evidence>
<dbReference type="EMBL" id="JBGMEG010000003">
    <property type="protein sequence ID" value="MFO3717342.1"/>
    <property type="molecule type" value="Genomic_DNA"/>
</dbReference>
<protein>
    <submittedName>
        <fullName evidence="2">Glutaredoxin family protein</fullName>
    </submittedName>
</protein>
<accession>A0ABW9MZU4</accession>
<keyword evidence="3" id="KW-1185">Reference proteome</keyword>
<evidence type="ECO:0000313" key="3">
    <source>
        <dbReference type="Proteomes" id="UP001637993"/>
    </source>
</evidence>
<dbReference type="RefSeq" id="WP_410023912.1">
    <property type="nucleotide sequence ID" value="NZ_JBGMEG010000003.1"/>
</dbReference>
<sequence length="85" mass="9758">MGTEEKFDLYFKPECPFSLKVLNFFKDNNITNFQSYNIKDATCGAENTRKLEEVGGKVQVPCIVIDGEAMYESDDIIEYAKENFL</sequence>
<feature type="domain" description="Glutaredoxin" evidence="1">
    <location>
        <begin position="9"/>
        <end position="68"/>
    </location>
</feature>